<dbReference type="CDD" id="cd21675">
    <property type="entry name" value="SMP_TEX2"/>
    <property type="match status" value="1"/>
</dbReference>
<feature type="region of interest" description="Disordered" evidence="9">
    <location>
        <begin position="1"/>
        <end position="29"/>
    </location>
</feature>
<feature type="region of interest" description="Disordered" evidence="9">
    <location>
        <begin position="260"/>
        <end position="288"/>
    </location>
</feature>
<dbReference type="GO" id="GO:0008289">
    <property type="term" value="F:lipid binding"/>
    <property type="evidence" value="ECO:0007669"/>
    <property type="project" value="UniProtKB-KW"/>
</dbReference>
<keyword evidence="8 10" id="KW-0472">Membrane</keyword>
<evidence type="ECO:0000256" key="10">
    <source>
        <dbReference type="SAM" id="Phobius"/>
    </source>
</evidence>
<evidence type="ECO:0000256" key="6">
    <source>
        <dbReference type="ARBA" id="ARBA00023055"/>
    </source>
</evidence>
<feature type="transmembrane region" description="Helical" evidence="10">
    <location>
        <begin position="422"/>
        <end position="439"/>
    </location>
</feature>
<feature type="region of interest" description="Disordered" evidence="9">
    <location>
        <begin position="102"/>
        <end position="129"/>
    </location>
</feature>
<keyword evidence="4" id="KW-0256">Endoplasmic reticulum</keyword>
<feature type="compositionally biased region" description="Low complexity" evidence="9">
    <location>
        <begin position="198"/>
        <end position="209"/>
    </location>
</feature>
<feature type="compositionally biased region" description="Polar residues" evidence="9">
    <location>
        <begin position="73"/>
        <end position="85"/>
    </location>
</feature>
<feature type="compositionally biased region" description="Low complexity" evidence="9">
    <location>
        <begin position="266"/>
        <end position="276"/>
    </location>
</feature>
<feature type="compositionally biased region" description="Polar residues" evidence="9">
    <location>
        <begin position="11"/>
        <end position="28"/>
    </location>
</feature>
<feature type="region of interest" description="Disordered" evidence="9">
    <location>
        <begin position="619"/>
        <end position="666"/>
    </location>
</feature>
<keyword evidence="6" id="KW-0445">Lipid transport</keyword>
<dbReference type="OrthoDB" id="26740at2759"/>
<feature type="region of interest" description="Disordered" evidence="9">
    <location>
        <begin position="152"/>
        <end position="224"/>
    </location>
</feature>
<comment type="subcellular location">
    <subcellularLocation>
        <location evidence="1">Endoplasmic reticulum membrane</location>
    </subcellularLocation>
</comment>
<feature type="transmembrane region" description="Helical" evidence="10">
    <location>
        <begin position="446"/>
        <end position="466"/>
    </location>
</feature>
<dbReference type="PANTHER" id="PTHR13466">
    <property type="entry name" value="TEX2 PROTEIN-RELATED"/>
    <property type="match status" value="1"/>
</dbReference>
<dbReference type="PROSITE" id="PS51847">
    <property type="entry name" value="SMP"/>
    <property type="match status" value="1"/>
</dbReference>
<evidence type="ECO:0000256" key="1">
    <source>
        <dbReference type="ARBA" id="ARBA00004586"/>
    </source>
</evidence>
<keyword evidence="13" id="KW-1185">Reference proteome</keyword>
<dbReference type="AlphaFoldDB" id="A0A7R8V705"/>
<feature type="compositionally biased region" description="Low complexity" evidence="9">
    <location>
        <begin position="117"/>
        <end position="129"/>
    </location>
</feature>
<feature type="domain" description="SMP-LTD" evidence="11">
    <location>
        <begin position="866"/>
        <end position="1208"/>
    </location>
</feature>
<dbReference type="PANTHER" id="PTHR13466:SF0">
    <property type="entry name" value="SMP-LTD DOMAIN-CONTAINING PROTEIN"/>
    <property type="match status" value="1"/>
</dbReference>
<evidence type="ECO:0000256" key="3">
    <source>
        <dbReference type="ARBA" id="ARBA00022692"/>
    </source>
</evidence>
<proteinExistence type="predicted"/>
<keyword evidence="7" id="KW-0446">Lipid-binding</keyword>
<feature type="region of interest" description="Disordered" evidence="9">
    <location>
        <begin position="50"/>
        <end position="86"/>
    </location>
</feature>
<feature type="region of interest" description="Disordered" evidence="9">
    <location>
        <begin position="969"/>
        <end position="996"/>
    </location>
</feature>
<organism evidence="12 13">
    <name type="scientific">Hermetia illucens</name>
    <name type="common">Black soldier fly</name>
    <dbReference type="NCBI Taxonomy" id="343691"/>
    <lineage>
        <taxon>Eukaryota</taxon>
        <taxon>Metazoa</taxon>
        <taxon>Ecdysozoa</taxon>
        <taxon>Arthropoda</taxon>
        <taxon>Hexapoda</taxon>
        <taxon>Insecta</taxon>
        <taxon>Pterygota</taxon>
        <taxon>Neoptera</taxon>
        <taxon>Endopterygota</taxon>
        <taxon>Diptera</taxon>
        <taxon>Brachycera</taxon>
        <taxon>Stratiomyomorpha</taxon>
        <taxon>Stratiomyidae</taxon>
        <taxon>Hermetiinae</taxon>
        <taxon>Hermetia</taxon>
    </lineage>
</organism>
<keyword evidence="3 10" id="KW-0812">Transmembrane</keyword>
<feature type="region of interest" description="Disordered" evidence="9">
    <location>
        <begin position="1009"/>
        <end position="1091"/>
    </location>
</feature>
<evidence type="ECO:0000313" key="13">
    <source>
        <dbReference type="Proteomes" id="UP000594454"/>
    </source>
</evidence>
<dbReference type="GO" id="GO:0006869">
    <property type="term" value="P:lipid transport"/>
    <property type="evidence" value="ECO:0007669"/>
    <property type="project" value="UniProtKB-KW"/>
</dbReference>
<protein>
    <recommendedName>
        <fullName evidence="11">SMP-LTD domain-containing protein</fullName>
    </recommendedName>
</protein>
<name>A0A7R8V705_HERIL</name>
<feature type="compositionally biased region" description="Low complexity" evidence="9">
    <location>
        <begin position="1071"/>
        <end position="1090"/>
    </location>
</feature>
<keyword evidence="5 10" id="KW-1133">Transmembrane helix</keyword>
<feature type="compositionally biased region" description="Basic and acidic residues" evidence="9">
    <location>
        <begin position="654"/>
        <end position="663"/>
    </location>
</feature>
<dbReference type="InterPro" id="IPR031468">
    <property type="entry name" value="SMP_LBD"/>
</dbReference>
<gene>
    <name evidence="12" type="ORF">HERILL_LOCUS16313</name>
</gene>
<feature type="compositionally biased region" description="Polar residues" evidence="9">
    <location>
        <begin position="1028"/>
        <end position="1057"/>
    </location>
</feature>
<feature type="compositionally biased region" description="Polar residues" evidence="9">
    <location>
        <begin position="182"/>
        <end position="197"/>
    </location>
</feature>
<evidence type="ECO:0000256" key="2">
    <source>
        <dbReference type="ARBA" id="ARBA00022448"/>
    </source>
</evidence>
<dbReference type="InParanoid" id="A0A7R8V705"/>
<evidence type="ECO:0000256" key="8">
    <source>
        <dbReference type="ARBA" id="ARBA00023136"/>
    </source>
</evidence>
<sequence>MDPLRLGKGSSGANKQTPPGDANTTGASRSIPLAIRFNAGQESVEEILPSTYNVDPASPVTQSVSSIVDAGQRSLSSSPQLNSDDFNWRKDFLQSSFFHRKRSGSVEGSGGGGGTSPGSSLINNLSSSGDPNTVGTWKLIKGKVSQAMEDIKSKNIPTPATTISATSSQKADTTGGADSDPETATSDDISLDLSTGATTTQQSSIQKQKGLPATSQTQNSANDSDFDADAEILDIETIQTPVAPPSTIKRPFASLRAKTLSGPSIKTVPTKKPTTTANKDSVNGKEENKLFRRRKRDKFEDYSGNVGFGVKPKKDVEIESGVEMLEDMILPQSTSGSNHPDDSQTGKYVTTKPGDDKSGRNSPLPEYYDALPSLPNRNSQQDSMSKHLGETTANNNASQQNKCKTMGQLLMHCLRTAYKSRSIIVTSALLGILLVLPLAEFFRGVIACLFTISLITSITEAFSLLIERNDVLLRLIGLQGNGPEKIPFQIPDYDKLPICEIPAAEEHKPLKSYAGWMTEINNYDPSNFHISMTRPIYARLDGSILRISNTNARIPKRSMWNEQPIHRKNVVFTRHRCFNLLGCRVEMCPRGLARKRYFNRKYPIQLIINTADTVRIDERKSGRGRMETALQADTDISTTQDAGSISHQNSNESNDDHSDRQSSDFDFGTTVLHSNLQKLHDNQQQQDTIKETTVPCGDETRLLLFARCDREKEDWYRRFLAASVGEINDQELQNPDIVMMTDDEITAAIRAVPPTVSALTEQKEELISSTTATEGGSDETAKRSSKTGLMEDDDSIPFEGLIIAPNAARNAYGYIRFMSLYQKACRKSAIKIPVIKSPEHIKQQNRRQKKQDELWKGIDQTLFLGPSSSVLWANVLIGRVLYSCLNDQALLEKIQEFLQKKLSAIKLPSFMEDVVIAQTYLGDTPPLIHRVSQPMLDERGVWIDADITYEGLMHMTITTKLNLLRLKRQQQQNNQQPASHEAGLGSTSNESYNNDLGSENILQSELTNGRSTISAGGDGSSSIAITPPRSTDTTNFTANSAIYDSDAESTGASSSDSEGPALGTVDPTLDSSTVPSGTPTSGSSQTFGPGNSRRLLRIVDRITASNLFQSATEISYIQRAMENMSTKITLRVELKGLVARIAINLPPPPSDRIWIGFRGPPRLWISAKPAVGDHTFDWSIVTNVIESKLCDEVYKYLVYPNMVDIIAPFLGQSTYKE</sequence>
<feature type="compositionally biased region" description="Gly residues" evidence="9">
    <location>
        <begin position="107"/>
        <end position="116"/>
    </location>
</feature>
<feature type="compositionally biased region" description="Low complexity" evidence="9">
    <location>
        <begin position="156"/>
        <end position="168"/>
    </location>
</feature>
<feature type="region of interest" description="Disordered" evidence="9">
    <location>
        <begin position="331"/>
        <end position="400"/>
    </location>
</feature>
<dbReference type="GO" id="GO:0005789">
    <property type="term" value="C:endoplasmic reticulum membrane"/>
    <property type="evidence" value="ECO:0007669"/>
    <property type="project" value="UniProtKB-SubCell"/>
</dbReference>
<evidence type="ECO:0000259" key="11">
    <source>
        <dbReference type="PROSITE" id="PS51847"/>
    </source>
</evidence>
<accession>A0A7R8V705</accession>
<dbReference type="Proteomes" id="UP000594454">
    <property type="component" value="Chromosome 7"/>
</dbReference>
<evidence type="ECO:0000256" key="4">
    <source>
        <dbReference type="ARBA" id="ARBA00022824"/>
    </source>
</evidence>
<evidence type="ECO:0000256" key="5">
    <source>
        <dbReference type="ARBA" id="ARBA00022989"/>
    </source>
</evidence>
<keyword evidence="2" id="KW-0813">Transport</keyword>
<evidence type="ECO:0000313" key="12">
    <source>
        <dbReference type="EMBL" id="CAD7094081.1"/>
    </source>
</evidence>
<feature type="compositionally biased region" description="Polar residues" evidence="9">
    <location>
        <begin position="391"/>
        <end position="400"/>
    </location>
</feature>
<feature type="region of interest" description="Disordered" evidence="9">
    <location>
        <begin position="765"/>
        <end position="789"/>
    </location>
</feature>
<dbReference type="OMA" id="TICEVPA"/>
<reference evidence="12 13" key="1">
    <citation type="submission" date="2020-11" db="EMBL/GenBank/DDBJ databases">
        <authorList>
            <person name="Wallbank WR R."/>
            <person name="Pardo Diaz C."/>
            <person name="Kozak K."/>
            <person name="Martin S."/>
            <person name="Jiggins C."/>
            <person name="Moest M."/>
            <person name="Warren A I."/>
            <person name="Generalovic N T."/>
            <person name="Byers J.R.P. K."/>
            <person name="Montejo-Kovacevich G."/>
            <person name="Yen C E."/>
        </authorList>
    </citation>
    <scope>NUCLEOTIDE SEQUENCE [LARGE SCALE GENOMIC DNA]</scope>
</reference>
<dbReference type="EMBL" id="LR899015">
    <property type="protein sequence ID" value="CAD7094081.1"/>
    <property type="molecule type" value="Genomic_DNA"/>
</dbReference>
<feature type="compositionally biased region" description="Polar residues" evidence="9">
    <location>
        <begin position="985"/>
        <end position="996"/>
    </location>
</feature>
<evidence type="ECO:0000256" key="7">
    <source>
        <dbReference type="ARBA" id="ARBA00023121"/>
    </source>
</evidence>
<evidence type="ECO:0000256" key="9">
    <source>
        <dbReference type="SAM" id="MobiDB-lite"/>
    </source>
</evidence>
<feature type="compositionally biased region" description="Polar residues" evidence="9">
    <location>
        <begin position="634"/>
        <end position="652"/>
    </location>
</feature>
<feature type="compositionally biased region" description="Low complexity" evidence="9">
    <location>
        <begin position="1011"/>
        <end position="1026"/>
    </location>
</feature>
<dbReference type="FunCoup" id="A0A7R8V705">
    <property type="interactions" value="566"/>
</dbReference>